<accession>A0A0D8X636</accession>
<comment type="similarity">
    <text evidence="1">Belongs to the VPS13 family.</text>
</comment>
<dbReference type="GO" id="GO:0045053">
    <property type="term" value="P:protein retention in Golgi apparatus"/>
    <property type="evidence" value="ECO:0007669"/>
    <property type="project" value="TreeGrafter"/>
</dbReference>
<feature type="domain" description="WWE" evidence="2">
    <location>
        <begin position="76"/>
        <end position="138"/>
    </location>
</feature>
<protein>
    <recommendedName>
        <fullName evidence="2">WWE domain-containing protein</fullName>
    </recommendedName>
</protein>
<dbReference type="Pfam" id="PF02825">
    <property type="entry name" value="WWE"/>
    <property type="match status" value="1"/>
</dbReference>
<evidence type="ECO:0000256" key="1">
    <source>
        <dbReference type="ARBA" id="ARBA00006545"/>
    </source>
</evidence>
<proteinExistence type="inferred from homology"/>
<dbReference type="STRING" id="29172.A0A0D8X636"/>
<keyword evidence="4" id="KW-1185">Reference proteome</keyword>
<dbReference type="InterPro" id="IPR026847">
    <property type="entry name" value="VPS13"/>
</dbReference>
<dbReference type="AlphaFoldDB" id="A0A0D8X636"/>
<evidence type="ECO:0000313" key="3">
    <source>
        <dbReference type="EMBL" id="KJH40000.1"/>
    </source>
</evidence>
<dbReference type="EMBL" id="KN718708">
    <property type="protein sequence ID" value="KJH40000.1"/>
    <property type="molecule type" value="Genomic_DNA"/>
</dbReference>
<dbReference type="GO" id="GO:0006623">
    <property type="term" value="P:protein targeting to vacuole"/>
    <property type="evidence" value="ECO:0007669"/>
    <property type="project" value="TreeGrafter"/>
</dbReference>
<dbReference type="InterPro" id="IPR004170">
    <property type="entry name" value="WWE_dom"/>
</dbReference>
<evidence type="ECO:0000259" key="2">
    <source>
        <dbReference type="Pfam" id="PF02825"/>
    </source>
</evidence>
<dbReference type="Gene3D" id="3.30.720.50">
    <property type="match status" value="1"/>
</dbReference>
<name>A0A0D8X636_DICVI</name>
<sequence>MFLRFAYLANFLIGRQRFLLFTHDLDIARAAYGSWETDNVNIQIESALQGVGLSIVDNSIGKELLYIGISSSDILWEEEVRKGRFKPFAVKFMQMLEENYQEYLAEPRSDFKQIEQYEVSFENMIMKKKKGKEVKIRRIFEKGIWANYGTSSERTRLHLKINHLQIDNQVSNSLLLCKIHIHQLI</sequence>
<evidence type="ECO:0000313" key="4">
    <source>
        <dbReference type="Proteomes" id="UP000053766"/>
    </source>
</evidence>
<gene>
    <name evidence="3" type="ORF">DICVIV_14088</name>
</gene>
<organism evidence="3 4">
    <name type="scientific">Dictyocaulus viviparus</name>
    <name type="common">Bovine lungworm</name>
    <dbReference type="NCBI Taxonomy" id="29172"/>
    <lineage>
        <taxon>Eukaryota</taxon>
        <taxon>Metazoa</taxon>
        <taxon>Ecdysozoa</taxon>
        <taxon>Nematoda</taxon>
        <taxon>Chromadorea</taxon>
        <taxon>Rhabditida</taxon>
        <taxon>Rhabditina</taxon>
        <taxon>Rhabditomorpha</taxon>
        <taxon>Strongyloidea</taxon>
        <taxon>Metastrongylidae</taxon>
        <taxon>Dictyocaulus</taxon>
    </lineage>
</organism>
<dbReference type="OrthoDB" id="428159at2759"/>
<dbReference type="InterPro" id="IPR037197">
    <property type="entry name" value="WWE_dom_sf"/>
</dbReference>
<dbReference type="PANTHER" id="PTHR16166:SF93">
    <property type="entry name" value="INTERMEMBRANE LIPID TRANSFER PROTEIN VPS13"/>
    <property type="match status" value="1"/>
</dbReference>
<reference evidence="4" key="2">
    <citation type="journal article" date="2016" name="Sci. Rep.">
        <title>Dictyocaulus viviparus genome, variome and transcriptome elucidate lungworm biology and support future intervention.</title>
        <authorList>
            <person name="McNulty S.N."/>
            <person name="Strube C."/>
            <person name="Rosa B.A."/>
            <person name="Martin J.C."/>
            <person name="Tyagi R."/>
            <person name="Choi Y.J."/>
            <person name="Wang Q."/>
            <person name="Hallsworth Pepin K."/>
            <person name="Zhang X."/>
            <person name="Ozersky P."/>
            <person name="Wilson R.K."/>
            <person name="Sternberg P.W."/>
            <person name="Gasser R.B."/>
            <person name="Mitreva M."/>
        </authorList>
    </citation>
    <scope>NUCLEOTIDE SEQUENCE [LARGE SCALE GENOMIC DNA]</scope>
    <source>
        <strain evidence="4">HannoverDv2000</strain>
    </source>
</reference>
<dbReference type="Proteomes" id="UP000053766">
    <property type="component" value="Unassembled WGS sequence"/>
</dbReference>
<reference evidence="3 4" key="1">
    <citation type="submission" date="2013-11" db="EMBL/GenBank/DDBJ databases">
        <title>Draft genome of the bovine lungworm Dictyocaulus viviparus.</title>
        <authorList>
            <person name="Mitreva M."/>
        </authorList>
    </citation>
    <scope>NUCLEOTIDE SEQUENCE [LARGE SCALE GENOMIC DNA]</scope>
    <source>
        <strain evidence="3 4">HannoverDv2000</strain>
    </source>
</reference>
<dbReference type="PANTHER" id="PTHR16166">
    <property type="entry name" value="VACUOLAR PROTEIN SORTING-ASSOCIATED PROTEIN VPS13"/>
    <property type="match status" value="1"/>
</dbReference>